<keyword evidence="6" id="KW-0276">Fatty acid metabolism</keyword>
<dbReference type="Proteomes" id="UP000472272">
    <property type="component" value="Chromosome 8"/>
</dbReference>
<keyword evidence="4" id="KW-0444">Lipid biosynthesis</keyword>
<keyword evidence="3" id="KW-0644">Prostaglandin metabolism</keyword>
<keyword evidence="9" id="KW-0443">Lipid metabolism</keyword>
<keyword evidence="19" id="KW-1185">Reference proteome</keyword>
<keyword evidence="10" id="KW-0275">Fatty acid biosynthesis</keyword>
<dbReference type="CDD" id="cd02970">
    <property type="entry name" value="PRX_like2"/>
    <property type="match status" value="1"/>
</dbReference>
<evidence type="ECO:0000256" key="3">
    <source>
        <dbReference type="ARBA" id="ARBA00022501"/>
    </source>
</evidence>
<evidence type="ECO:0000256" key="11">
    <source>
        <dbReference type="ARBA" id="ARBA00037117"/>
    </source>
</evidence>
<evidence type="ECO:0000256" key="10">
    <source>
        <dbReference type="ARBA" id="ARBA00023160"/>
    </source>
</evidence>
<keyword evidence="5" id="KW-0643">Prostaglandin biosynthesis</keyword>
<comment type="subcellular location">
    <subcellularLocation>
        <location evidence="1">Cytoplasm</location>
        <location evidence="1">Cytosol</location>
    </subcellularLocation>
</comment>
<dbReference type="Pfam" id="PF13911">
    <property type="entry name" value="AhpC-TSA_2"/>
    <property type="match status" value="1"/>
</dbReference>
<evidence type="ECO:0000313" key="18">
    <source>
        <dbReference type="Ensembl" id="ENSPMRP00000010919.1"/>
    </source>
</evidence>
<keyword evidence="7" id="KW-0521">NADP</keyword>
<keyword evidence="8" id="KW-0560">Oxidoreductase</keyword>
<dbReference type="EC" id="1.11.1.20" evidence="13"/>
<dbReference type="SUPFAM" id="SSF52833">
    <property type="entry name" value="Thioredoxin-like"/>
    <property type="match status" value="1"/>
</dbReference>
<dbReference type="GO" id="GO:0047017">
    <property type="term" value="F:prostaglandin F synthase activity"/>
    <property type="evidence" value="ECO:0007669"/>
    <property type="project" value="TreeGrafter"/>
</dbReference>
<dbReference type="InterPro" id="IPR032801">
    <property type="entry name" value="PXL2A/B/C"/>
</dbReference>
<evidence type="ECO:0000256" key="1">
    <source>
        <dbReference type="ARBA" id="ARBA00004514"/>
    </source>
</evidence>
<comment type="similarity">
    <text evidence="12">Belongs to the peroxiredoxin-like PRXL2 family. Prostamide/prostaglandin F synthase subfamily.</text>
</comment>
<evidence type="ECO:0000256" key="6">
    <source>
        <dbReference type="ARBA" id="ARBA00022832"/>
    </source>
</evidence>
<dbReference type="OMA" id="QRPVCND"/>
<evidence type="ECO:0000256" key="9">
    <source>
        <dbReference type="ARBA" id="ARBA00023098"/>
    </source>
</evidence>
<evidence type="ECO:0000256" key="7">
    <source>
        <dbReference type="ARBA" id="ARBA00022857"/>
    </source>
</evidence>
<dbReference type="RefSeq" id="XP_028596790.1">
    <property type="nucleotide sequence ID" value="XM_028740957.1"/>
</dbReference>
<reference evidence="18" key="2">
    <citation type="submission" date="2025-08" db="UniProtKB">
        <authorList>
            <consortium name="Ensembl"/>
        </authorList>
    </citation>
    <scope>IDENTIFICATION</scope>
</reference>
<keyword evidence="2" id="KW-0963">Cytoplasm</keyword>
<dbReference type="PANTHER" id="PTHR28630:SF29">
    <property type="entry name" value="PROSTAMIDE_PROSTAGLANDIN F SYNTHASE"/>
    <property type="match status" value="1"/>
</dbReference>
<evidence type="ECO:0000256" key="12">
    <source>
        <dbReference type="ARBA" id="ARBA00037965"/>
    </source>
</evidence>
<accession>A0A670IH37</accession>
<reference evidence="18" key="3">
    <citation type="submission" date="2025-09" db="UniProtKB">
        <authorList>
            <consortium name="Ensembl"/>
        </authorList>
    </citation>
    <scope>IDENTIFICATION</scope>
</reference>
<dbReference type="Ensembl" id="ENSPMRT00000011662.1">
    <property type="protein sequence ID" value="ENSPMRP00000010919.1"/>
    <property type="gene ID" value="ENSPMRG00000007270.1"/>
</dbReference>
<name>A0A670IH37_PODMU</name>
<dbReference type="GeneTree" id="ENSGT00940000165161"/>
<comment type="catalytic activity">
    <reaction evidence="17">
        <text>prostamide F2alpha + [thioredoxin]-disulfide = prostamide H2 + [thioredoxin]-dithiol</text>
        <dbReference type="Rhea" id="RHEA:26373"/>
        <dbReference type="Rhea" id="RHEA-COMP:10698"/>
        <dbReference type="Rhea" id="RHEA-COMP:10700"/>
        <dbReference type="ChEBI" id="CHEBI:29950"/>
        <dbReference type="ChEBI" id="CHEBI:50058"/>
        <dbReference type="ChEBI" id="CHEBI:53081"/>
        <dbReference type="ChEBI" id="CHEBI:53082"/>
        <dbReference type="EC" id="1.11.1.20"/>
    </reaction>
</comment>
<dbReference type="Gene3D" id="3.40.30.10">
    <property type="entry name" value="Glutaredoxin"/>
    <property type="match status" value="1"/>
</dbReference>
<evidence type="ECO:0000256" key="16">
    <source>
        <dbReference type="ARBA" id="ARBA00047917"/>
    </source>
</evidence>
<evidence type="ECO:0000256" key="17">
    <source>
        <dbReference type="ARBA" id="ARBA00048626"/>
    </source>
</evidence>
<evidence type="ECO:0000256" key="15">
    <source>
        <dbReference type="ARBA" id="ARBA00041838"/>
    </source>
</evidence>
<organism evidence="18 19">
    <name type="scientific">Podarcis muralis</name>
    <name type="common">Wall lizard</name>
    <name type="synonym">Lacerta muralis</name>
    <dbReference type="NCBI Taxonomy" id="64176"/>
    <lineage>
        <taxon>Eukaryota</taxon>
        <taxon>Metazoa</taxon>
        <taxon>Chordata</taxon>
        <taxon>Craniata</taxon>
        <taxon>Vertebrata</taxon>
        <taxon>Euteleostomi</taxon>
        <taxon>Lepidosauria</taxon>
        <taxon>Squamata</taxon>
        <taxon>Bifurcata</taxon>
        <taxon>Unidentata</taxon>
        <taxon>Episquamata</taxon>
        <taxon>Laterata</taxon>
        <taxon>Lacertibaenia</taxon>
        <taxon>Lacertidae</taxon>
        <taxon>Podarcis</taxon>
    </lineage>
</organism>
<dbReference type="AlphaFoldDB" id="A0A670IH37"/>
<protein>
    <recommendedName>
        <fullName evidence="14">Prostamide/prostaglandin F synthase</fullName>
        <ecNumber evidence="13">1.11.1.20</ecNumber>
    </recommendedName>
    <alternativeName>
        <fullName evidence="15">Peroxiredoxin-like 2B</fullName>
    </alternativeName>
</protein>
<dbReference type="GeneID" id="114602569"/>
<dbReference type="InterPro" id="IPR036249">
    <property type="entry name" value="Thioredoxin-like_sf"/>
</dbReference>
<evidence type="ECO:0000256" key="8">
    <source>
        <dbReference type="ARBA" id="ARBA00023002"/>
    </source>
</evidence>
<evidence type="ECO:0000256" key="13">
    <source>
        <dbReference type="ARBA" id="ARBA00039126"/>
    </source>
</evidence>
<proteinExistence type="inferred from homology"/>
<dbReference type="CTD" id="127281"/>
<comment type="catalytic activity">
    <reaction evidence="16">
        <text>prostaglandin H2 + [thioredoxin]-dithiol = prostaglandin F2alpha + [thioredoxin]-disulfide</text>
        <dbReference type="Rhea" id="RHEA:28214"/>
        <dbReference type="Rhea" id="RHEA-COMP:10698"/>
        <dbReference type="Rhea" id="RHEA-COMP:10700"/>
        <dbReference type="ChEBI" id="CHEBI:29950"/>
        <dbReference type="ChEBI" id="CHEBI:50058"/>
        <dbReference type="ChEBI" id="CHEBI:57404"/>
        <dbReference type="ChEBI" id="CHEBI:57405"/>
        <dbReference type="EC" id="1.11.1.20"/>
    </reaction>
</comment>
<dbReference type="GO" id="GO:0001516">
    <property type="term" value="P:prostaglandin biosynthetic process"/>
    <property type="evidence" value="ECO:0007669"/>
    <property type="project" value="UniProtKB-KW"/>
</dbReference>
<evidence type="ECO:0000256" key="2">
    <source>
        <dbReference type="ARBA" id="ARBA00022490"/>
    </source>
</evidence>
<evidence type="ECO:0000313" key="19">
    <source>
        <dbReference type="Proteomes" id="UP000472272"/>
    </source>
</evidence>
<gene>
    <name evidence="18" type="primary">PRXL2B</name>
</gene>
<reference evidence="18 19" key="1">
    <citation type="journal article" date="2019" name="Proc. Natl. Acad. Sci. U.S.A.">
        <title>Regulatory changes in pterin and carotenoid genes underlie balanced color polymorphisms in the wall lizard.</title>
        <authorList>
            <person name="Andrade P."/>
            <person name="Pinho C."/>
            <person name="Perez I de Lanuza G."/>
            <person name="Afonso S."/>
            <person name="Brejcha J."/>
            <person name="Rubin C.J."/>
            <person name="Wallerman O."/>
            <person name="Pereira P."/>
            <person name="Sabatino S.J."/>
            <person name="Bellati A."/>
            <person name="Pellitteri-Rosa D."/>
            <person name="Bosakova Z."/>
            <person name="Bunikis I."/>
            <person name="Carretero M.A."/>
            <person name="Feiner N."/>
            <person name="Marsik P."/>
            <person name="Pauperio F."/>
            <person name="Salvi D."/>
            <person name="Soler L."/>
            <person name="While G.M."/>
            <person name="Uller T."/>
            <person name="Font E."/>
            <person name="Andersson L."/>
            <person name="Carneiro M."/>
        </authorList>
    </citation>
    <scope>NUCLEOTIDE SEQUENCE</scope>
</reference>
<sequence length="200" mass="21520">MAVDLAKVGANTLKHAVSGEVVELRSIWRDCPCVVLFLRRLGCQVCRWIAKETSKLREVLESNGVRLIGVAPESLGLQEFLEGNYFAGELYLDETKQCYQDLGFKRYNALSIVPAALGKPVRQVITKANAAGIQGNFSGDLLQSGGTLIVGRGGENLLLYSAQESPGDYLPLESIVTALGISANVEEGAKPQCTSEACSR</sequence>
<comment type="function">
    <text evidence="11">Catalyzes the reduction of prostaglandin-ethanolamide H(2) (prostamide H(2)) to prostamide F(2alpha) with NADPH as proton donor. Also able to reduce prostaglandin H(2) to prostaglandin F(2alpha).</text>
</comment>
<evidence type="ECO:0000256" key="14">
    <source>
        <dbReference type="ARBA" id="ARBA00040768"/>
    </source>
</evidence>
<evidence type="ECO:0000256" key="4">
    <source>
        <dbReference type="ARBA" id="ARBA00022516"/>
    </source>
</evidence>
<dbReference type="GO" id="GO:0005829">
    <property type="term" value="C:cytosol"/>
    <property type="evidence" value="ECO:0007669"/>
    <property type="project" value="UniProtKB-SubCell"/>
</dbReference>
<dbReference type="FunFam" id="3.40.30.10:FF:000243">
    <property type="entry name" value="Prostamide/prostaglandin F synthase"/>
    <property type="match status" value="1"/>
</dbReference>
<dbReference type="PANTHER" id="PTHR28630">
    <property type="match status" value="1"/>
</dbReference>
<evidence type="ECO:0000256" key="5">
    <source>
        <dbReference type="ARBA" id="ARBA00022585"/>
    </source>
</evidence>